<feature type="region of interest" description="Disordered" evidence="1">
    <location>
        <begin position="1"/>
        <end position="20"/>
    </location>
</feature>
<feature type="transmembrane region" description="Helical" evidence="2">
    <location>
        <begin position="111"/>
        <end position="132"/>
    </location>
</feature>
<keyword evidence="2" id="KW-0472">Membrane</keyword>
<dbReference type="EMBL" id="CP002568">
    <property type="protein sequence ID" value="ADZ70668.1"/>
    <property type="molecule type" value="Genomic_DNA"/>
</dbReference>
<dbReference type="STRING" id="991905.SL003B_2243"/>
<reference evidence="3 4" key="1">
    <citation type="journal article" date="2011" name="J. Bacteriol.">
        <title>Complete genome sequence of Polymorphum gilvum SL003B-26A1T, a crude oil-degrading bacterium from oil-polluted saline soil.</title>
        <authorList>
            <person name="Li S.G."/>
            <person name="Tang Y.Q."/>
            <person name="Nie Y."/>
            <person name="Cai M."/>
            <person name="Wu X.L."/>
        </authorList>
    </citation>
    <scope>NUCLEOTIDE SEQUENCE [LARGE SCALE GENOMIC DNA]</scope>
    <source>
        <strain evidence="4">LMG 25793 / CGMCC 1.9160 / SL003B-26A1</strain>
    </source>
</reference>
<protein>
    <recommendedName>
        <fullName evidence="5">Metal-binding integral membrane protein-like protein</fullName>
    </recommendedName>
</protein>
<feature type="transmembrane region" description="Helical" evidence="2">
    <location>
        <begin position="286"/>
        <end position="310"/>
    </location>
</feature>
<dbReference type="eggNOG" id="COG5486">
    <property type="taxonomic scope" value="Bacteria"/>
</dbReference>
<gene>
    <name evidence="3" type="ordered locus">SL003B_2243</name>
</gene>
<keyword evidence="2" id="KW-0812">Transmembrane</keyword>
<dbReference type="AlphaFoldDB" id="F2IZU2"/>
<evidence type="ECO:0008006" key="5">
    <source>
        <dbReference type="Google" id="ProtNLM"/>
    </source>
</evidence>
<feature type="transmembrane region" description="Helical" evidence="2">
    <location>
        <begin position="28"/>
        <end position="50"/>
    </location>
</feature>
<evidence type="ECO:0000256" key="1">
    <source>
        <dbReference type="SAM" id="MobiDB-lite"/>
    </source>
</evidence>
<feature type="transmembrane region" description="Helical" evidence="2">
    <location>
        <begin position="187"/>
        <end position="207"/>
    </location>
</feature>
<dbReference type="OrthoDB" id="164118at2"/>
<dbReference type="HOGENOM" id="CLU_065506_2_0_5"/>
<evidence type="ECO:0000313" key="3">
    <source>
        <dbReference type="EMBL" id="ADZ70668.1"/>
    </source>
</evidence>
<name>F2IZU2_POLGS</name>
<feature type="transmembrane region" description="Helical" evidence="2">
    <location>
        <begin position="241"/>
        <end position="274"/>
    </location>
</feature>
<dbReference type="Proteomes" id="UP000008130">
    <property type="component" value="Chromosome"/>
</dbReference>
<dbReference type="InterPro" id="IPR018688">
    <property type="entry name" value="PpoB2-like"/>
</dbReference>
<accession>F2IZU2</accession>
<dbReference type="KEGG" id="pgv:SL003B_2243"/>
<sequence>MTAISKTETAPVNPDSGALPASSRKARVLVILLAGSLALVGWAYLAAMVADMVPVMDMTEAGPGMGLFNAFNLFAGLSAEARAALAVLCLPGEVATFGMPAETWGASDFGIVFLMWLMMTLAMMLPSAVPVIDAFVSRTGASARSGAVLSTAAFLIAGYLSVWAAYALVATLAQWGLTLAGMMSPMMAPASLVLSGTTLVAAGLYQFTPAKQACLVRCWVPRWQIAGSGRPTFVSLYGEGVAQGLACFGCCWALMTVMFAVGVMNIVWIALLGIIMIVEKNIPSSLLYRAIGVFLLVWGGFLIAVATGMLG</sequence>
<dbReference type="PATRIC" id="fig|991905.3.peg.2298"/>
<evidence type="ECO:0000313" key="4">
    <source>
        <dbReference type="Proteomes" id="UP000008130"/>
    </source>
</evidence>
<proteinExistence type="predicted"/>
<feature type="compositionally biased region" description="Polar residues" evidence="1">
    <location>
        <begin position="1"/>
        <end position="10"/>
    </location>
</feature>
<keyword evidence="2" id="KW-1133">Transmembrane helix</keyword>
<evidence type="ECO:0000256" key="2">
    <source>
        <dbReference type="SAM" id="Phobius"/>
    </source>
</evidence>
<organism evidence="3 4">
    <name type="scientific">Polymorphum gilvum (strain LMG 25793 / CGMCC 1.9160 / SL003B-26A1)</name>
    <dbReference type="NCBI Taxonomy" id="991905"/>
    <lineage>
        <taxon>Bacteria</taxon>
        <taxon>Pseudomonadati</taxon>
        <taxon>Pseudomonadota</taxon>
        <taxon>Alphaproteobacteria</taxon>
        <taxon>Rhodobacterales</taxon>
        <taxon>Paracoccaceae</taxon>
        <taxon>Polymorphum</taxon>
    </lineage>
</organism>
<feature type="transmembrane region" description="Helical" evidence="2">
    <location>
        <begin position="152"/>
        <end position="175"/>
    </location>
</feature>
<keyword evidence="4" id="KW-1185">Reference proteome</keyword>
<dbReference type="Pfam" id="PF09948">
    <property type="entry name" value="PpoB2"/>
    <property type="match status" value="1"/>
</dbReference>